<keyword evidence="7" id="KW-1185">Reference proteome</keyword>
<evidence type="ECO:0000259" key="5">
    <source>
        <dbReference type="Pfam" id="PF01881"/>
    </source>
</evidence>
<protein>
    <submittedName>
        <fullName evidence="6">CRISPR-associated endoribonuclease Cas6</fullName>
    </submittedName>
</protein>
<reference evidence="6 7" key="1">
    <citation type="submission" date="2016-10" db="EMBL/GenBank/DDBJ databases">
        <authorList>
            <person name="de Groot N.N."/>
        </authorList>
    </citation>
    <scope>NUCLEOTIDE SEQUENCE [LARGE SCALE GENOMIC DNA]</scope>
    <source>
        <strain evidence="6 7">DSM 25186</strain>
    </source>
</reference>
<evidence type="ECO:0000313" key="6">
    <source>
        <dbReference type="EMBL" id="SDJ76260.1"/>
    </source>
</evidence>
<dbReference type="InterPro" id="IPR049435">
    <property type="entry name" value="Cas_Cas6_C"/>
</dbReference>
<name>A0A1G8WFE2_9BACT</name>
<dbReference type="Proteomes" id="UP000198510">
    <property type="component" value="Unassembled WGS sequence"/>
</dbReference>
<accession>A0A1G8WFE2</accession>
<dbReference type="NCBIfam" id="TIGR01877">
    <property type="entry name" value="cas_cas6"/>
    <property type="match status" value="1"/>
</dbReference>
<organism evidence="6 7">
    <name type="scientific">Catalinimonas alkaloidigena</name>
    <dbReference type="NCBI Taxonomy" id="1075417"/>
    <lineage>
        <taxon>Bacteria</taxon>
        <taxon>Pseudomonadati</taxon>
        <taxon>Bacteroidota</taxon>
        <taxon>Cytophagia</taxon>
        <taxon>Cytophagales</taxon>
        <taxon>Catalimonadaceae</taxon>
        <taxon>Catalinimonas</taxon>
    </lineage>
</organism>
<dbReference type="GO" id="GO:0003723">
    <property type="term" value="F:RNA binding"/>
    <property type="evidence" value="ECO:0007669"/>
    <property type="project" value="UniProtKB-KW"/>
</dbReference>
<dbReference type="PANTHER" id="PTHR36984:SF1">
    <property type="entry name" value="CRISPR-ASSOCIATED ENDORIBONUCLEASE CAS6 1"/>
    <property type="match status" value="1"/>
</dbReference>
<dbReference type="GO" id="GO:0051607">
    <property type="term" value="P:defense response to virus"/>
    <property type="evidence" value="ECO:0007669"/>
    <property type="project" value="UniProtKB-KW"/>
</dbReference>
<dbReference type="CDD" id="cd21140">
    <property type="entry name" value="Cas6_I-like"/>
    <property type="match status" value="1"/>
</dbReference>
<dbReference type="Gene3D" id="3.30.70.1890">
    <property type="match status" value="1"/>
</dbReference>
<gene>
    <name evidence="6" type="ORF">SAMN05421823_10145</name>
</gene>
<dbReference type="EMBL" id="FNFO01000001">
    <property type="protein sequence ID" value="SDJ76260.1"/>
    <property type="molecule type" value="Genomic_DNA"/>
</dbReference>
<dbReference type="InterPro" id="IPR045747">
    <property type="entry name" value="CRISPR-assoc_prot_Cas6_N_sf"/>
</dbReference>
<dbReference type="Gene3D" id="3.30.70.1900">
    <property type="match status" value="1"/>
</dbReference>
<feature type="domain" description="CRISPR associated protein Cas6 C-terminal" evidence="5">
    <location>
        <begin position="97"/>
        <end position="232"/>
    </location>
</feature>
<dbReference type="InterPro" id="IPR010156">
    <property type="entry name" value="CRISPR-assoc_prot_Cas6"/>
</dbReference>
<keyword evidence="2" id="KW-0694">RNA-binding</keyword>
<evidence type="ECO:0000256" key="2">
    <source>
        <dbReference type="ARBA" id="ARBA00022884"/>
    </source>
</evidence>
<evidence type="ECO:0000313" key="7">
    <source>
        <dbReference type="Proteomes" id="UP000198510"/>
    </source>
</evidence>
<dbReference type="GO" id="GO:0016788">
    <property type="term" value="F:hydrolase activity, acting on ester bonds"/>
    <property type="evidence" value="ECO:0007669"/>
    <property type="project" value="InterPro"/>
</dbReference>
<keyword evidence="3" id="KW-0051">Antiviral defense</keyword>
<dbReference type="RefSeq" id="WP_245705929.1">
    <property type="nucleotide sequence ID" value="NZ_FNFO01000001.1"/>
</dbReference>
<sequence>MVPFHHQYLLSDFLQSLLQGRDHVALENYSFSGLKGQTKVSRQGLCFFSSKVTLVFSCPSREVVMLLARRIFEKPEYQLGELQVSPESIAEEEEVCFEGPSSKFICISPMVLLSPLDDSNAKKFISPESDYFSDLLYESTMSRMEQSGHYTPEQIASFYKFQVVPDQTYLNRIKSEEKKFARVYPVFIEGKKMEVRGYTMPFTIFAEPEVQKFVFECGMGEMCHKGFGMLDVANSAPHKRARFLNMEEVTQQPQPPSTVPGSMPRVRRENS</sequence>
<feature type="region of interest" description="Disordered" evidence="4">
    <location>
        <begin position="248"/>
        <end position="271"/>
    </location>
</feature>
<dbReference type="Pfam" id="PF01881">
    <property type="entry name" value="Cas_Cas6_C"/>
    <property type="match status" value="1"/>
</dbReference>
<dbReference type="STRING" id="1075417.SAMN05421823_10145"/>
<evidence type="ECO:0000256" key="4">
    <source>
        <dbReference type="SAM" id="MobiDB-lite"/>
    </source>
</evidence>
<evidence type="ECO:0000256" key="3">
    <source>
        <dbReference type="ARBA" id="ARBA00023118"/>
    </source>
</evidence>
<evidence type="ECO:0000256" key="1">
    <source>
        <dbReference type="ARBA" id="ARBA00005937"/>
    </source>
</evidence>
<comment type="similarity">
    <text evidence="1">Belongs to the CRISPR-associated protein Cas6/Cse3/CasE family.</text>
</comment>
<dbReference type="PANTHER" id="PTHR36984">
    <property type="entry name" value="CRISPR-ASSOCIATED ENDORIBONUCLEASE CAS6 1"/>
    <property type="match status" value="1"/>
</dbReference>
<proteinExistence type="inferred from homology"/>
<dbReference type="AlphaFoldDB" id="A0A1G8WFE2"/>